<sequence>MRVFVTGATGFIGSAVVKELIGAGHQVVGLARSDKAAEALLAAGAEVHRGSLEDLDSLRSGASAADGVIHLGFSNDFSNLADAGKKDCLAIKTLCEALKGSNKPLVTTSVITLLKSGRIGTEKDEADPNSVGAPRIASEEVALSFADQGVRVSVVRLAPCVHDENRQGFATALAYIAREKGISAYVGDGFNRWPAIHRLDAAKLFRMALESASAGSCLHGVGEESIPFRDIAEAIGSRLNLPVKSISNEDIDKHFGWLAQFAITDNPTSNALTQKWLGWKPEGSTLIADLEKK</sequence>
<dbReference type="Pfam" id="PF01370">
    <property type="entry name" value="Epimerase"/>
    <property type="match status" value="1"/>
</dbReference>
<proteinExistence type="predicted"/>
<dbReference type="EMBL" id="JABTDW010000001">
    <property type="protein sequence ID" value="NSB14534.1"/>
    <property type="molecule type" value="Genomic_DNA"/>
</dbReference>
<organism evidence="2 3">
    <name type="scientific">Clostridium beijerinckii</name>
    <name type="common">Clostridium MP</name>
    <dbReference type="NCBI Taxonomy" id="1520"/>
    <lineage>
        <taxon>Bacteria</taxon>
        <taxon>Bacillati</taxon>
        <taxon>Bacillota</taxon>
        <taxon>Clostridia</taxon>
        <taxon>Eubacteriales</taxon>
        <taxon>Clostridiaceae</taxon>
        <taxon>Clostridium</taxon>
    </lineage>
</organism>
<evidence type="ECO:0000313" key="3">
    <source>
        <dbReference type="Proteomes" id="UP000822184"/>
    </source>
</evidence>
<dbReference type="InterPro" id="IPR001509">
    <property type="entry name" value="Epimerase_deHydtase"/>
</dbReference>
<dbReference type="CDD" id="cd05262">
    <property type="entry name" value="SDR_a7"/>
    <property type="match status" value="1"/>
</dbReference>
<dbReference type="GO" id="GO:0004029">
    <property type="term" value="F:aldehyde dehydrogenase (NAD+) activity"/>
    <property type="evidence" value="ECO:0007669"/>
    <property type="project" value="TreeGrafter"/>
</dbReference>
<name>A0AAE5H436_CLOBE</name>
<dbReference type="GO" id="GO:0005737">
    <property type="term" value="C:cytoplasm"/>
    <property type="evidence" value="ECO:0007669"/>
    <property type="project" value="TreeGrafter"/>
</dbReference>
<evidence type="ECO:0000259" key="1">
    <source>
        <dbReference type="Pfam" id="PF01370"/>
    </source>
</evidence>
<feature type="domain" description="NAD-dependent epimerase/dehydratase" evidence="1">
    <location>
        <begin position="3"/>
        <end position="214"/>
    </location>
</feature>
<dbReference type="PANTHER" id="PTHR48079">
    <property type="entry name" value="PROTEIN YEEZ"/>
    <property type="match status" value="1"/>
</dbReference>
<protein>
    <submittedName>
        <fullName evidence="2">Nucleoside-diphosphate-sugar epimerase</fullName>
    </submittedName>
</protein>
<accession>A0AAE5H436</accession>
<dbReference type="AlphaFoldDB" id="A0AAE5H436"/>
<dbReference type="PANTHER" id="PTHR48079:SF9">
    <property type="entry name" value="PUTATIVE-RELATED"/>
    <property type="match status" value="1"/>
</dbReference>
<dbReference type="Proteomes" id="UP000822184">
    <property type="component" value="Unassembled WGS sequence"/>
</dbReference>
<dbReference type="Gene3D" id="3.40.50.720">
    <property type="entry name" value="NAD(P)-binding Rossmann-like Domain"/>
    <property type="match status" value="1"/>
</dbReference>
<comment type="caution">
    <text evidence="2">The sequence shown here is derived from an EMBL/GenBank/DDBJ whole genome shotgun (WGS) entry which is preliminary data.</text>
</comment>
<reference evidence="2" key="1">
    <citation type="submission" date="2020-06" db="EMBL/GenBank/DDBJ databases">
        <title>Genomic insights into acetone-butanol-ethanol (ABE) fermentation by sequencing solventogenic clostridia strains.</title>
        <authorList>
            <person name="Brown S."/>
        </authorList>
    </citation>
    <scope>NUCLEOTIDE SEQUENCE</scope>
    <source>
        <strain evidence="2">DJ123</strain>
    </source>
</reference>
<dbReference type="InterPro" id="IPR051783">
    <property type="entry name" value="NAD(P)-dependent_oxidoreduct"/>
</dbReference>
<gene>
    <name evidence="2" type="ORF">BCD95_002793</name>
</gene>
<dbReference type="InterPro" id="IPR036291">
    <property type="entry name" value="NAD(P)-bd_dom_sf"/>
</dbReference>
<dbReference type="SUPFAM" id="SSF51735">
    <property type="entry name" value="NAD(P)-binding Rossmann-fold domains"/>
    <property type="match status" value="1"/>
</dbReference>
<evidence type="ECO:0000313" key="2">
    <source>
        <dbReference type="EMBL" id="NSB14534.1"/>
    </source>
</evidence>
<dbReference type="RefSeq" id="WP_077855614.1">
    <property type="nucleotide sequence ID" value="NZ_JABTDW010000001.1"/>
</dbReference>